<dbReference type="AlphaFoldDB" id="A0A7R9APX9"/>
<dbReference type="EMBL" id="OC000718">
    <property type="protein sequence ID" value="CAD7258154.1"/>
    <property type="molecule type" value="Genomic_DNA"/>
</dbReference>
<protein>
    <submittedName>
        <fullName evidence="2">Uncharacterized protein</fullName>
    </submittedName>
</protein>
<feature type="region of interest" description="Disordered" evidence="1">
    <location>
        <begin position="550"/>
        <end position="571"/>
    </location>
</feature>
<feature type="compositionally biased region" description="Polar residues" evidence="1">
    <location>
        <begin position="113"/>
        <end position="122"/>
    </location>
</feature>
<feature type="compositionally biased region" description="Basic and acidic residues" evidence="1">
    <location>
        <begin position="553"/>
        <end position="562"/>
    </location>
</feature>
<evidence type="ECO:0000313" key="2">
    <source>
        <dbReference type="EMBL" id="CAD7258154.1"/>
    </source>
</evidence>
<name>A0A7R9APX9_TIMSH</name>
<proteinExistence type="predicted"/>
<gene>
    <name evidence="2" type="ORF">TSIB3V08_LOCUS2396</name>
</gene>
<feature type="region of interest" description="Disordered" evidence="1">
    <location>
        <begin position="327"/>
        <end position="363"/>
    </location>
</feature>
<sequence>MGIHSTDIRTPISPSSAVGLNTTSALANYATEAGHRDSEIELEEFLYIHETTQGRLVGMPSDFALLLQNNTTKRNPNPVLDHAFNEPQRVRHSALRVCLPPPGRSSRGCGAQSPPSSLSRNGCRSPRTGIGTPEVHLRCSRDVWCSCLHGTPGSGPYYGGYRSPANTNNTRGVENITVKISFVHEKTDISKLMIIPRDLSVLTNLWAKELKRNKKITLKNQALKRVLQAPNNSAKEVECDQMRMTCRPDRVKCMQQGLAEILDYIFQDATFFTKYLRNLQVGNTVKITTSQDKIFMVLLTQRVLNQWDASRPRLARGSRYFRDVSAGIPESTEQGRIPSPVYTSNPPPSPPSKSPSPSSPMASLVLTDSSQLTAKSFKMLPDQIMYTYAEPYDLQKHEAYPNLRGGRVDNHFGKTILNISNQDPSLDLPVIDSLVYCECDVLNHAATEAEQDIATVPKVIFDCEGWSIYSSPMASLVLTDSSQLTSDSQYLDCLVPSCTSMNQEDANKQVEGHQLKTFVPTSSNTPRERELPSQVKILGRVDSGLKGITDVPGQEKQRHLSDGSRVGHAAQRQNGQGLGFKLMNGGEGHMQMIKVPAFLARKSPLLYSIKYPHSPPPTLIYQRDEGDEVVGIEKAEGLPSFRDHTRG</sequence>
<feature type="compositionally biased region" description="Pro residues" evidence="1">
    <location>
        <begin position="345"/>
        <end position="358"/>
    </location>
</feature>
<feature type="region of interest" description="Disordered" evidence="1">
    <location>
        <begin position="101"/>
        <end position="125"/>
    </location>
</feature>
<evidence type="ECO:0000256" key="1">
    <source>
        <dbReference type="SAM" id="MobiDB-lite"/>
    </source>
</evidence>
<organism evidence="2">
    <name type="scientific">Timema shepardi</name>
    <name type="common">Walking stick</name>
    <dbReference type="NCBI Taxonomy" id="629360"/>
    <lineage>
        <taxon>Eukaryota</taxon>
        <taxon>Metazoa</taxon>
        <taxon>Ecdysozoa</taxon>
        <taxon>Arthropoda</taxon>
        <taxon>Hexapoda</taxon>
        <taxon>Insecta</taxon>
        <taxon>Pterygota</taxon>
        <taxon>Neoptera</taxon>
        <taxon>Polyneoptera</taxon>
        <taxon>Phasmatodea</taxon>
        <taxon>Timematodea</taxon>
        <taxon>Timematoidea</taxon>
        <taxon>Timematidae</taxon>
        <taxon>Timema</taxon>
    </lineage>
</organism>
<reference evidence="2" key="1">
    <citation type="submission" date="2020-11" db="EMBL/GenBank/DDBJ databases">
        <authorList>
            <person name="Tran Van P."/>
        </authorList>
    </citation>
    <scope>NUCLEOTIDE SEQUENCE</scope>
</reference>
<accession>A0A7R9APX9</accession>